<dbReference type="PANTHER" id="PTHR30086">
    <property type="entry name" value="ARGININE EXPORTER PROTEIN ARGO"/>
    <property type="match status" value="1"/>
</dbReference>
<evidence type="ECO:0000256" key="4">
    <source>
        <dbReference type="ARBA" id="ARBA00022970"/>
    </source>
</evidence>
<evidence type="ECO:0000313" key="8">
    <source>
        <dbReference type="EMBL" id="RUT65573.1"/>
    </source>
</evidence>
<comment type="caution">
    <text evidence="8">The sequence shown here is derived from an EMBL/GenBank/DDBJ whole genome shotgun (WGS) entry which is preliminary data.</text>
</comment>
<evidence type="ECO:0000256" key="1">
    <source>
        <dbReference type="ARBA" id="ARBA00004651"/>
    </source>
</evidence>
<keyword evidence="6 7" id="KW-0472">Membrane</keyword>
<gene>
    <name evidence="8" type="ORF">CKG00_03475</name>
</gene>
<keyword evidence="5 7" id="KW-1133">Transmembrane helix</keyword>
<sequence>MLDIIHYPLFLLSVFIFAVTPGPDIAYVLGQSLANGRKAGILSALGVMLGSSVHAIAGAVGLGAIIAASPTLFTVIKYLGALYLAFLGAKMILGTLRKRGQSADGGEEAVIQKAAAKSILIRGFITTLTNPKVLLFFIAFFPQFIAAGGSYYAESFLLLGATYALLGFCTDTILALIAGTLATRISGSQKAHYWIDRLVGTTFIALGLRLASVAR</sequence>
<evidence type="ECO:0000256" key="5">
    <source>
        <dbReference type="ARBA" id="ARBA00022989"/>
    </source>
</evidence>
<evidence type="ECO:0000256" key="2">
    <source>
        <dbReference type="ARBA" id="ARBA00022475"/>
    </source>
</evidence>
<feature type="transmembrane region" description="Helical" evidence="7">
    <location>
        <begin position="41"/>
        <end position="69"/>
    </location>
</feature>
<evidence type="ECO:0000256" key="6">
    <source>
        <dbReference type="ARBA" id="ARBA00023136"/>
    </source>
</evidence>
<organism evidence="8 9">
    <name type="scientific">Morganella morganii</name>
    <name type="common">Proteus morganii</name>
    <dbReference type="NCBI Taxonomy" id="582"/>
    <lineage>
        <taxon>Bacteria</taxon>
        <taxon>Pseudomonadati</taxon>
        <taxon>Pseudomonadota</taxon>
        <taxon>Gammaproteobacteria</taxon>
        <taxon>Enterobacterales</taxon>
        <taxon>Morganellaceae</taxon>
        <taxon>Morganella</taxon>
    </lineage>
</organism>
<protein>
    <submittedName>
        <fullName evidence="8">Lysine transporter LysE</fullName>
    </submittedName>
</protein>
<feature type="transmembrane region" description="Helical" evidence="7">
    <location>
        <begin position="6"/>
        <end position="29"/>
    </location>
</feature>
<keyword evidence="4" id="KW-0029">Amino-acid transport</keyword>
<dbReference type="InterPro" id="IPR001123">
    <property type="entry name" value="LeuE-type"/>
</dbReference>
<name>A0A433ZTW3_MORMO</name>
<keyword evidence="2" id="KW-1003">Cell membrane</keyword>
<reference evidence="8 9" key="1">
    <citation type="submission" date="2017-08" db="EMBL/GenBank/DDBJ databases">
        <title>Draft genome sequence of pheromone producing symbiont Morganella morganii, of the female New Zealand grass grub Costelytra giveni.</title>
        <authorList>
            <person name="Laugraud A."/>
            <person name="Young S.D."/>
            <person name="Hurst M.H."/>
        </authorList>
    </citation>
    <scope>NUCLEOTIDE SEQUENCE [LARGE SCALE GENOMIC DNA]</scope>
    <source>
        <strain evidence="8 9">MMsCG</strain>
    </source>
</reference>
<keyword evidence="4" id="KW-0813">Transport</keyword>
<dbReference type="GO" id="GO:0005886">
    <property type="term" value="C:plasma membrane"/>
    <property type="evidence" value="ECO:0007669"/>
    <property type="project" value="UniProtKB-SubCell"/>
</dbReference>
<evidence type="ECO:0000256" key="7">
    <source>
        <dbReference type="SAM" id="Phobius"/>
    </source>
</evidence>
<evidence type="ECO:0000256" key="3">
    <source>
        <dbReference type="ARBA" id="ARBA00022692"/>
    </source>
</evidence>
<dbReference type="GO" id="GO:0015171">
    <property type="term" value="F:amino acid transmembrane transporter activity"/>
    <property type="evidence" value="ECO:0007669"/>
    <property type="project" value="TreeGrafter"/>
</dbReference>
<feature type="transmembrane region" description="Helical" evidence="7">
    <location>
        <begin position="158"/>
        <end position="182"/>
    </location>
</feature>
<keyword evidence="3 7" id="KW-0812">Transmembrane</keyword>
<dbReference type="PIRSF" id="PIRSF006324">
    <property type="entry name" value="LeuE"/>
    <property type="match status" value="1"/>
</dbReference>
<comment type="subcellular location">
    <subcellularLocation>
        <location evidence="1">Cell membrane</location>
        <topology evidence="1">Multi-pass membrane protein</topology>
    </subcellularLocation>
</comment>
<evidence type="ECO:0000313" key="9">
    <source>
        <dbReference type="Proteomes" id="UP000286908"/>
    </source>
</evidence>
<proteinExistence type="predicted"/>
<dbReference type="Pfam" id="PF01810">
    <property type="entry name" value="LysE"/>
    <property type="match status" value="1"/>
</dbReference>
<feature type="transmembrane region" description="Helical" evidence="7">
    <location>
        <begin position="75"/>
        <end position="93"/>
    </location>
</feature>
<accession>A0A433ZTW3</accession>
<dbReference type="Proteomes" id="UP000286908">
    <property type="component" value="Unassembled WGS sequence"/>
</dbReference>
<dbReference type="PANTHER" id="PTHR30086:SF20">
    <property type="entry name" value="ARGININE EXPORTER PROTEIN ARGO-RELATED"/>
    <property type="match status" value="1"/>
</dbReference>
<dbReference type="AlphaFoldDB" id="A0A433ZTW3"/>
<dbReference type="EMBL" id="NRQY01000001">
    <property type="protein sequence ID" value="RUT65573.1"/>
    <property type="molecule type" value="Genomic_DNA"/>
</dbReference>
<dbReference type="OrthoDB" id="9784202at2"/>